<evidence type="ECO:0000313" key="2">
    <source>
        <dbReference type="Proteomes" id="UP000199013"/>
    </source>
</evidence>
<reference evidence="2" key="1">
    <citation type="submission" date="2016-02" db="EMBL/GenBank/DDBJ databases">
        <authorList>
            <person name="Wibberg D."/>
        </authorList>
    </citation>
    <scope>NUCLEOTIDE SEQUENCE [LARGE SCALE GENOMIC DNA]</scope>
</reference>
<protein>
    <submittedName>
        <fullName evidence="1">Uncharacterized protein</fullName>
    </submittedName>
</protein>
<evidence type="ECO:0000313" key="1">
    <source>
        <dbReference type="EMBL" id="SBW18194.1"/>
    </source>
</evidence>
<organism evidence="1 2">
    <name type="scientific">Candidatus Protofrankia californiensis</name>
    <dbReference type="NCBI Taxonomy" id="1839754"/>
    <lineage>
        <taxon>Bacteria</taxon>
        <taxon>Bacillati</taxon>
        <taxon>Actinomycetota</taxon>
        <taxon>Actinomycetes</taxon>
        <taxon>Frankiales</taxon>
        <taxon>Frankiaceae</taxon>
        <taxon>Protofrankia</taxon>
    </lineage>
</organism>
<name>A0A1C3NTS6_9ACTN</name>
<proteinExistence type="predicted"/>
<sequence>MSVDKGPVTGQRAVCRYRTERCLAAPAHAALAFISHRYPILLRLKSLRPGDGALHGVCHRLMVAIPPR</sequence>
<keyword evidence="2" id="KW-1185">Reference proteome</keyword>
<dbReference type="AlphaFoldDB" id="A0A1C3NTS6"/>
<dbReference type="EMBL" id="FLUV01000218">
    <property type="protein sequence ID" value="SBW18194.1"/>
    <property type="molecule type" value="Genomic_DNA"/>
</dbReference>
<accession>A0A1C3NTS6</accession>
<gene>
    <name evidence="1" type="ORF">FDG2_0568</name>
</gene>
<dbReference type="Proteomes" id="UP000199013">
    <property type="component" value="Unassembled WGS sequence"/>
</dbReference>